<dbReference type="SMART" id="SM00717">
    <property type="entry name" value="SANT"/>
    <property type="match status" value="5"/>
</dbReference>
<reference evidence="6" key="1">
    <citation type="submission" date="2021-02" db="EMBL/GenBank/DDBJ databases">
        <authorList>
            <person name="Palmer J.M."/>
        </authorList>
    </citation>
    <scope>NUCLEOTIDE SEQUENCE</scope>
    <source>
        <strain evidence="6">SCRP734</strain>
    </source>
</reference>
<dbReference type="InterPro" id="IPR017930">
    <property type="entry name" value="Myb_dom"/>
</dbReference>
<dbReference type="GO" id="GO:0000978">
    <property type="term" value="F:RNA polymerase II cis-regulatory region sequence-specific DNA binding"/>
    <property type="evidence" value="ECO:0007669"/>
    <property type="project" value="TreeGrafter"/>
</dbReference>
<dbReference type="PANTHER" id="PTHR45614:SF274">
    <property type="entry name" value="MYB-LIKE DNA-BINDING PROTEIN"/>
    <property type="match status" value="1"/>
</dbReference>
<evidence type="ECO:0000313" key="6">
    <source>
        <dbReference type="EMBL" id="KAG7382181.1"/>
    </source>
</evidence>
<organism evidence="6 7">
    <name type="scientific">Phytophthora pseudosyringae</name>
    <dbReference type="NCBI Taxonomy" id="221518"/>
    <lineage>
        <taxon>Eukaryota</taxon>
        <taxon>Sar</taxon>
        <taxon>Stramenopiles</taxon>
        <taxon>Oomycota</taxon>
        <taxon>Peronosporomycetes</taxon>
        <taxon>Peronosporales</taxon>
        <taxon>Peronosporaceae</taxon>
        <taxon>Phytophthora</taxon>
    </lineage>
</organism>
<feature type="compositionally biased region" description="Basic and acidic residues" evidence="3">
    <location>
        <begin position="17"/>
        <end position="28"/>
    </location>
</feature>
<comment type="caution">
    <text evidence="6">The sequence shown here is derived from an EMBL/GenBank/DDBJ whole genome shotgun (WGS) entry which is preliminary data.</text>
</comment>
<dbReference type="InterPro" id="IPR050560">
    <property type="entry name" value="MYB_TF"/>
</dbReference>
<dbReference type="Proteomes" id="UP000694044">
    <property type="component" value="Unassembled WGS sequence"/>
</dbReference>
<dbReference type="AlphaFoldDB" id="A0A8T1VM27"/>
<evidence type="ECO:0000259" key="5">
    <source>
        <dbReference type="PROSITE" id="PS51294"/>
    </source>
</evidence>
<keyword evidence="7" id="KW-1185">Reference proteome</keyword>
<protein>
    <recommendedName>
        <fullName evidence="8">Myb-like DNA-binding protein</fullName>
    </recommendedName>
</protein>
<feature type="region of interest" description="Disordered" evidence="3">
    <location>
        <begin position="1"/>
        <end position="73"/>
    </location>
</feature>
<sequence length="481" mass="53900">MDSGEVTSAPAAASDAGTKRQRIERLIQRGDLLANAQQERQAETAPKHRTSSSRSTSSACPTAAVFPARRSSWTPQEDEKLRTLVLQLGKRNWSEIAMRFPSRDRKRCRERFVNHVAPSLTTASSAWSPQDDKKLLQLQRTVGSKWVTMAKEFNGKSAESVKNRCLMLARKTADRERSEGRRAPPQRWMANEKDKLRALVTTHGARNWLFIASQLHGRTDLQCLQQWYRTLDDKVVKGKGTWTQSEDRVLVEKVAEIGRRWTEVAAFLPGRVGNQCRERFLNHLDPSIDTTPWTAAEEKMLTEAIETHSTQWGLIAEKLPGRCQNVIKNHWYSRERQRMLAEASSSAPAASREEIACSALSLPNETVEQRKRGCKKLNVDPATKIEMGEGEGIFNGMRAGETGWDVLMRSIVVPETGSVVKTCICHTPMHLGTVATHEPAVKQFTGMMCGSVADEIAQMFENLQLALLLGRASVCNVVRIL</sequence>
<name>A0A8T1VM27_9STRA</name>
<feature type="domain" description="HTH myb-type" evidence="5">
    <location>
        <begin position="292"/>
        <end position="339"/>
    </location>
</feature>
<dbReference type="GO" id="GO:0000981">
    <property type="term" value="F:DNA-binding transcription factor activity, RNA polymerase II-specific"/>
    <property type="evidence" value="ECO:0007669"/>
    <property type="project" value="TreeGrafter"/>
</dbReference>
<dbReference type="PANTHER" id="PTHR45614">
    <property type="entry name" value="MYB PROTEIN-RELATED"/>
    <property type="match status" value="1"/>
</dbReference>
<evidence type="ECO:0000256" key="2">
    <source>
        <dbReference type="ARBA" id="ARBA00023125"/>
    </source>
</evidence>
<feature type="domain" description="HTH myb-type" evidence="5">
    <location>
        <begin position="69"/>
        <end position="120"/>
    </location>
</feature>
<feature type="domain" description="HTH myb-type" evidence="5">
    <location>
        <begin position="234"/>
        <end position="288"/>
    </location>
</feature>
<proteinExistence type="predicted"/>
<feature type="domain" description="Myb-like" evidence="4">
    <location>
        <begin position="239"/>
        <end position="284"/>
    </location>
</feature>
<feature type="domain" description="Myb-like" evidence="4">
    <location>
        <begin position="125"/>
        <end position="164"/>
    </location>
</feature>
<evidence type="ECO:0000259" key="4">
    <source>
        <dbReference type="PROSITE" id="PS50090"/>
    </source>
</evidence>
<feature type="domain" description="HTH myb-type" evidence="5">
    <location>
        <begin position="186"/>
        <end position="232"/>
    </location>
</feature>
<dbReference type="EMBL" id="JAGDFM010000217">
    <property type="protein sequence ID" value="KAG7382181.1"/>
    <property type="molecule type" value="Genomic_DNA"/>
</dbReference>
<dbReference type="GO" id="GO:0005634">
    <property type="term" value="C:nucleus"/>
    <property type="evidence" value="ECO:0007669"/>
    <property type="project" value="TreeGrafter"/>
</dbReference>
<keyword evidence="1" id="KW-0677">Repeat</keyword>
<dbReference type="FunFam" id="1.10.10.60:FF:000010">
    <property type="entry name" value="Transcriptional activator Myb isoform A"/>
    <property type="match status" value="1"/>
</dbReference>
<evidence type="ECO:0000256" key="3">
    <source>
        <dbReference type="SAM" id="MobiDB-lite"/>
    </source>
</evidence>
<dbReference type="Pfam" id="PF00249">
    <property type="entry name" value="Myb_DNA-binding"/>
    <property type="match status" value="3"/>
</dbReference>
<dbReference type="InterPro" id="IPR001005">
    <property type="entry name" value="SANT/Myb"/>
</dbReference>
<evidence type="ECO:0000313" key="7">
    <source>
        <dbReference type="Proteomes" id="UP000694044"/>
    </source>
</evidence>
<feature type="domain" description="Myb-like" evidence="4">
    <location>
        <begin position="69"/>
        <end position="116"/>
    </location>
</feature>
<dbReference type="OrthoDB" id="2143914at2759"/>
<evidence type="ECO:0000256" key="1">
    <source>
        <dbReference type="ARBA" id="ARBA00022737"/>
    </source>
</evidence>
<gene>
    <name evidence="6" type="ORF">PHYPSEUDO_005156</name>
</gene>
<dbReference type="CDD" id="cd00167">
    <property type="entry name" value="SANT"/>
    <property type="match status" value="5"/>
</dbReference>
<keyword evidence="2" id="KW-0238">DNA-binding</keyword>
<dbReference type="PROSITE" id="PS51294">
    <property type="entry name" value="HTH_MYB"/>
    <property type="match status" value="4"/>
</dbReference>
<feature type="domain" description="Myb-like" evidence="4">
    <location>
        <begin position="187"/>
        <end position="231"/>
    </location>
</feature>
<feature type="domain" description="Myb-like" evidence="4">
    <location>
        <begin position="285"/>
        <end position="335"/>
    </location>
</feature>
<accession>A0A8T1VM27</accession>
<dbReference type="Pfam" id="PF13921">
    <property type="entry name" value="Myb_DNA-bind_6"/>
    <property type="match status" value="1"/>
</dbReference>
<evidence type="ECO:0008006" key="8">
    <source>
        <dbReference type="Google" id="ProtNLM"/>
    </source>
</evidence>
<dbReference type="PROSITE" id="PS50090">
    <property type="entry name" value="MYB_LIKE"/>
    <property type="match status" value="5"/>
</dbReference>